<dbReference type="AlphaFoldDB" id="A0A4P6HL54"/>
<dbReference type="Proteomes" id="UP000293296">
    <property type="component" value="Chromosome"/>
</dbReference>
<dbReference type="PANTHER" id="PTHR34580:SF1">
    <property type="entry name" value="PROTEIN PAFC"/>
    <property type="match status" value="1"/>
</dbReference>
<evidence type="ECO:0000313" key="4">
    <source>
        <dbReference type="Proteomes" id="UP000293296"/>
    </source>
</evidence>
<dbReference type="EMBL" id="CP026538">
    <property type="protein sequence ID" value="QAZ67274.1"/>
    <property type="molecule type" value="Genomic_DNA"/>
</dbReference>
<dbReference type="KEGG" id="dcb:C3Y92_08545"/>
<evidence type="ECO:0000259" key="1">
    <source>
        <dbReference type="Pfam" id="PF13280"/>
    </source>
</evidence>
<keyword evidence="4" id="KW-1185">Reference proteome</keyword>
<feature type="domain" description="WCX" evidence="2">
    <location>
        <begin position="245"/>
        <end position="320"/>
    </location>
</feature>
<reference evidence="3 4" key="1">
    <citation type="submission" date="2018-02" db="EMBL/GenBank/DDBJ databases">
        <title>Genome sequence of Desulfovibrio carbinolicus DSM 3852.</title>
        <authorList>
            <person name="Wilbanks E."/>
            <person name="Skennerton C.T."/>
            <person name="Orphan V.J."/>
        </authorList>
    </citation>
    <scope>NUCLEOTIDE SEQUENCE [LARGE SCALE GENOMIC DNA]</scope>
    <source>
        <strain evidence="3 4">DSM 3852</strain>
    </source>
</reference>
<evidence type="ECO:0000259" key="2">
    <source>
        <dbReference type="Pfam" id="PF25583"/>
    </source>
</evidence>
<dbReference type="Pfam" id="PF13280">
    <property type="entry name" value="WYL"/>
    <property type="match status" value="1"/>
</dbReference>
<dbReference type="InterPro" id="IPR026881">
    <property type="entry name" value="WYL_dom"/>
</dbReference>
<evidence type="ECO:0000313" key="3">
    <source>
        <dbReference type="EMBL" id="QAZ67274.1"/>
    </source>
</evidence>
<dbReference type="OrthoDB" id="5417724at2"/>
<dbReference type="InterPro" id="IPR051534">
    <property type="entry name" value="CBASS_pafABC_assoc_protein"/>
</dbReference>
<gene>
    <name evidence="3" type="ORF">C3Y92_08545</name>
</gene>
<organism evidence="3 4">
    <name type="scientific">Solidesulfovibrio carbinolicus</name>
    <dbReference type="NCBI Taxonomy" id="296842"/>
    <lineage>
        <taxon>Bacteria</taxon>
        <taxon>Pseudomonadati</taxon>
        <taxon>Thermodesulfobacteriota</taxon>
        <taxon>Desulfovibrionia</taxon>
        <taxon>Desulfovibrionales</taxon>
        <taxon>Desulfovibrionaceae</taxon>
        <taxon>Solidesulfovibrio</taxon>
    </lineage>
</organism>
<dbReference type="InterPro" id="IPR057727">
    <property type="entry name" value="WCX_dom"/>
</dbReference>
<dbReference type="PANTHER" id="PTHR34580">
    <property type="match status" value="1"/>
</dbReference>
<accession>A0A4P6HL54</accession>
<dbReference type="Pfam" id="PF25583">
    <property type="entry name" value="WCX"/>
    <property type="match status" value="1"/>
</dbReference>
<protein>
    <submittedName>
        <fullName evidence="3">Uncharacterized protein</fullName>
    </submittedName>
</protein>
<name>A0A4P6HL54_9BACT</name>
<proteinExistence type="predicted"/>
<feature type="domain" description="WYL" evidence="1">
    <location>
        <begin position="148"/>
        <end position="220"/>
    </location>
</feature>
<dbReference type="RefSeq" id="WP_129351706.1">
    <property type="nucleotide sequence ID" value="NZ_CP026538.1"/>
</dbReference>
<sequence>MPAEESTPSEKTISLFVLLLFTGESYSLTKLSEKFNCSKSTILRRIEAIERWAGECLVRQKIGNEIKFKLNTPKRPLVFLSPDQIRHLIMCRDMVSHLMPESIKDEIGNTINTAASLVEDLSQRAQSFETICRSEVKGRIDYSPFGGVILELESAIRDHSVCLLKYQAVAKDEPREHMFVPVTLSSYRESIYACGVKLNSQRPHDEVGPMVLAVHRIKELARTPLTREVSYPAEMDNYFGIIKHEPIRIKVLFDTFAATYVREREWSTDQCITPQDNGDIVLEFTAANEEEVVSWALSFGKRATVLEPKQVRERIKSELSVMINAY</sequence>